<proteinExistence type="inferred from homology"/>
<dbReference type="GO" id="GO:0008270">
    <property type="term" value="F:zinc ion binding"/>
    <property type="evidence" value="ECO:0007669"/>
    <property type="project" value="InterPro"/>
</dbReference>
<dbReference type="Proteomes" id="UP000000739">
    <property type="component" value="Chromosome"/>
</dbReference>
<sequence>MAGLKPEYIVIHTAAIDDPNCDAAHIDAVHRNDNGWDCIGYHFVILDDRHPQKNDGDLEKGRDINMPGAHVLGLNDRSIGICCVGHGDHAPFTEKQMETLCRTVSELMDAYGGIPLNRVIGHREINLLVAEGVLAAKYGTEKTCPGKMVDMDVIRQAIQNYRQTCD</sequence>
<dbReference type="PANTHER" id="PTHR11022">
    <property type="entry name" value="PEPTIDOGLYCAN RECOGNITION PROTEIN"/>
    <property type="match status" value="1"/>
</dbReference>
<evidence type="ECO:0000259" key="2">
    <source>
        <dbReference type="SMART" id="SM00644"/>
    </source>
</evidence>
<feature type="domain" description="Peptidoglycan recognition protein family" evidence="3">
    <location>
        <begin position="2"/>
        <end position="126"/>
    </location>
</feature>
<dbReference type="AlphaFoldDB" id="B8FLA2"/>
<feature type="domain" description="N-acetylmuramoyl-L-alanine amidase" evidence="2">
    <location>
        <begin position="1"/>
        <end position="132"/>
    </location>
</feature>
<dbReference type="GO" id="GO:0009253">
    <property type="term" value="P:peptidoglycan catabolic process"/>
    <property type="evidence" value="ECO:0007669"/>
    <property type="project" value="InterPro"/>
</dbReference>
<accession>B8FLA2</accession>
<dbReference type="CDD" id="cd06583">
    <property type="entry name" value="PGRP"/>
    <property type="match status" value="1"/>
</dbReference>
<dbReference type="SMART" id="SM00644">
    <property type="entry name" value="Ami_2"/>
    <property type="match status" value="1"/>
</dbReference>
<dbReference type="Pfam" id="PF01510">
    <property type="entry name" value="Amidase_2"/>
    <property type="match status" value="1"/>
</dbReference>
<dbReference type="RefSeq" id="WP_015948106.1">
    <property type="nucleotide sequence ID" value="NC_011768.1"/>
</dbReference>
<organism evidence="4 5">
    <name type="scientific">Desulfatibacillum aliphaticivorans</name>
    <dbReference type="NCBI Taxonomy" id="218208"/>
    <lineage>
        <taxon>Bacteria</taxon>
        <taxon>Pseudomonadati</taxon>
        <taxon>Thermodesulfobacteriota</taxon>
        <taxon>Desulfobacteria</taxon>
        <taxon>Desulfobacterales</taxon>
        <taxon>Desulfatibacillaceae</taxon>
        <taxon>Desulfatibacillum</taxon>
    </lineage>
</organism>
<evidence type="ECO:0000313" key="5">
    <source>
        <dbReference type="Proteomes" id="UP000000739"/>
    </source>
</evidence>
<dbReference type="KEGG" id="dal:Dalk_3359"/>
<gene>
    <name evidence="4" type="ordered locus">Dalk_3359</name>
</gene>
<dbReference type="eggNOG" id="COG3023">
    <property type="taxonomic scope" value="Bacteria"/>
</dbReference>
<comment type="similarity">
    <text evidence="1">Belongs to the N-acetylmuramoyl-L-alanine amidase 2 family.</text>
</comment>
<dbReference type="InterPro" id="IPR015510">
    <property type="entry name" value="PGRP"/>
</dbReference>
<dbReference type="GO" id="GO:0008745">
    <property type="term" value="F:N-acetylmuramoyl-L-alanine amidase activity"/>
    <property type="evidence" value="ECO:0007669"/>
    <property type="project" value="InterPro"/>
</dbReference>
<dbReference type="InterPro" id="IPR002502">
    <property type="entry name" value="Amidase_domain"/>
</dbReference>
<reference evidence="4 5" key="1">
    <citation type="journal article" date="2012" name="Environ. Microbiol.">
        <title>The genome sequence of Desulfatibacillum alkenivorans AK-01: a blueprint for anaerobic alkane oxidation.</title>
        <authorList>
            <person name="Callaghan A.V."/>
            <person name="Morris B.E."/>
            <person name="Pereira I.A."/>
            <person name="McInerney M.J."/>
            <person name="Austin R.N."/>
            <person name="Groves J.T."/>
            <person name="Kukor J.J."/>
            <person name="Suflita J.M."/>
            <person name="Young L.Y."/>
            <person name="Zylstra G.J."/>
            <person name="Wawrik B."/>
        </authorList>
    </citation>
    <scope>NUCLEOTIDE SEQUENCE [LARGE SCALE GENOMIC DNA]</scope>
    <source>
        <strain evidence="4 5">AK-01</strain>
    </source>
</reference>
<keyword evidence="5" id="KW-1185">Reference proteome</keyword>
<dbReference type="Gene3D" id="3.40.80.10">
    <property type="entry name" value="Peptidoglycan recognition protein-like"/>
    <property type="match status" value="1"/>
</dbReference>
<dbReference type="InterPro" id="IPR006619">
    <property type="entry name" value="PGRP_domain_met/bac"/>
</dbReference>
<dbReference type="InterPro" id="IPR036505">
    <property type="entry name" value="Amidase/PGRP_sf"/>
</dbReference>
<name>B8FLA2_DESAL</name>
<protein>
    <submittedName>
        <fullName evidence="4">N-acetylmuramyl-L-alanine amidase, negative regulator of AmpC, AmpD</fullName>
    </submittedName>
</protein>
<evidence type="ECO:0000259" key="3">
    <source>
        <dbReference type="SMART" id="SM00701"/>
    </source>
</evidence>
<dbReference type="EMBL" id="CP001322">
    <property type="protein sequence ID" value="ACL05048.1"/>
    <property type="molecule type" value="Genomic_DNA"/>
</dbReference>
<evidence type="ECO:0000313" key="4">
    <source>
        <dbReference type="EMBL" id="ACL05048.1"/>
    </source>
</evidence>
<dbReference type="HOGENOM" id="CLU_079366_2_2_7"/>
<dbReference type="SMART" id="SM00701">
    <property type="entry name" value="PGRP"/>
    <property type="match status" value="1"/>
</dbReference>
<dbReference type="SUPFAM" id="SSF55846">
    <property type="entry name" value="N-acetylmuramoyl-L-alanine amidase-like"/>
    <property type="match status" value="1"/>
</dbReference>
<dbReference type="PANTHER" id="PTHR11022:SF41">
    <property type="entry name" value="PEPTIDOGLYCAN-RECOGNITION PROTEIN LC-RELATED"/>
    <property type="match status" value="1"/>
</dbReference>
<evidence type="ECO:0000256" key="1">
    <source>
        <dbReference type="ARBA" id="ARBA00007553"/>
    </source>
</evidence>